<dbReference type="InterPro" id="IPR053793">
    <property type="entry name" value="PB1-like"/>
</dbReference>
<reference evidence="4 5" key="2">
    <citation type="submission" date="2018-11" db="EMBL/GenBank/DDBJ databases">
        <authorList>
            <consortium name="Pathogen Informatics"/>
        </authorList>
    </citation>
    <scope>NUCLEOTIDE SEQUENCE [LARGE SCALE GENOMIC DNA]</scope>
</reference>
<dbReference type="PANTHER" id="PTHR15335:SF7">
    <property type="entry name" value="PROTEIN TFG"/>
    <property type="match status" value="1"/>
</dbReference>
<dbReference type="InterPro" id="IPR000270">
    <property type="entry name" value="PB1_dom"/>
</dbReference>
<dbReference type="WBParaSite" id="TTAC_0000831401-mRNA-1">
    <property type="protein sequence ID" value="TTAC_0000831401-mRNA-1"/>
    <property type="gene ID" value="TTAC_0000831401"/>
</dbReference>
<feature type="compositionally biased region" description="Pro residues" evidence="2">
    <location>
        <begin position="360"/>
        <end position="377"/>
    </location>
</feature>
<sequence length="461" mass="49179">MSFVTPKSDGDFAGKLVIKAQLGDDLRRILIHNEELTYDELTLMMQRVFKPKLDSLESFTIKYKDEDDEYITIAEEFDLSYAIRQYKTLRLKLIVPQAMDSSSIEVVCNGNVGHQPDMEGLFAEVRRLREDINKLSEKFDQLVTTFKPESNVNSCSATGSPTPKRSAETVYDSGVMPASSNGPSKLDHAPALQDSSASPYDSVLRKPFLSQPPEQQPTLSAPLFSNIPSTPVLQYEPPPGSVMRTPLTSSTAGVAPMPPKPLQPPASSVASLLPSGSFSQVQAQAQQPALLPATNISSSQLATSQSVFNPPGPRPAFMSGPPMPPQHTQQGQPIAPSPLVAASATPPPFQSQLPSQSSMIPPPSGVNSIVPPPPPMPMAGNRFPTSMMPPPPHPGVPPPPPSQGVPQPPQSNIPPSQPGVPTPQPGMQRMPLQLGGPPSGLFGAAMPPPPAFGAYDQRPTL</sequence>
<accession>A0A0R3X4H5</accession>
<evidence type="ECO:0000313" key="4">
    <source>
        <dbReference type="EMBL" id="VDM32823.1"/>
    </source>
</evidence>
<dbReference type="CDD" id="cd06401">
    <property type="entry name" value="PB1_TFG"/>
    <property type="match status" value="1"/>
</dbReference>
<evidence type="ECO:0000256" key="1">
    <source>
        <dbReference type="SAM" id="Coils"/>
    </source>
</evidence>
<dbReference type="SUPFAM" id="SSF54277">
    <property type="entry name" value="CAD &amp; PB1 domains"/>
    <property type="match status" value="1"/>
</dbReference>
<dbReference type="STRING" id="6205.A0A0R3X4H5"/>
<dbReference type="PANTHER" id="PTHR15335">
    <property type="entry name" value="PROTEIN TFG"/>
    <property type="match status" value="1"/>
</dbReference>
<dbReference type="Gene3D" id="3.10.20.90">
    <property type="entry name" value="Phosphatidylinositol 3-kinase Catalytic Subunit, Chain A, domain 1"/>
    <property type="match status" value="1"/>
</dbReference>
<reference evidence="6" key="1">
    <citation type="submission" date="2016-04" db="UniProtKB">
        <authorList>
            <consortium name="WormBaseParasite"/>
        </authorList>
    </citation>
    <scope>IDENTIFICATION</scope>
</reference>
<feature type="compositionally biased region" description="Pro residues" evidence="2">
    <location>
        <begin position="387"/>
        <end position="424"/>
    </location>
</feature>
<dbReference type="EMBL" id="UYWX01020479">
    <property type="protein sequence ID" value="VDM32823.1"/>
    <property type="molecule type" value="Genomic_DNA"/>
</dbReference>
<feature type="region of interest" description="Disordered" evidence="2">
    <location>
        <begin position="173"/>
        <end position="271"/>
    </location>
</feature>
<dbReference type="GO" id="GO:0070971">
    <property type="term" value="C:endoplasmic reticulum exit site"/>
    <property type="evidence" value="ECO:0007669"/>
    <property type="project" value="TreeGrafter"/>
</dbReference>
<keyword evidence="5" id="KW-1185">Reference proteome</keyword>
<dbReference type="InterPro" id="IPR034857">
    <property type="entry name" value="PB1_TFG"/>
</dbReference>
<dbReference type="Proteomes" id="UP000274429">
    <property type="component" value="Unassembled WGS sequence"/>
</dbReference>
<proteinExistence type="predicted"/>
<dbReference type="SMART" id="SM00666">
    <property type="entry name" value="PB1"/>
    <property type="match status" value="1"/>
</dbReference>
<dbReference type="OrthoDB" id="1594986at2759"/>
<dbReference type="GO" id="GO:0042802">
    <property type="term" value="F:identical protein binding"/>
    <property type="evidence" value="ECO:0007669"/>
    <property type="project" value="InterPro"/>
</dbReference>
<evidence type="ECO:0000313" key="5">
    <source>
        <dbReference type="Proteomes" id="UP000274429"/>
    </source>
</evidence>
<evidence type="ECO:0000313" key="6">
    <source>
        <dbReference type="WBParaSite" id="TTAC_0000831401-mRNA-1"/>
    </source>
</evidence>
<evidence type="ECO:0000256" key="2">
    <source>
        <dbReference type="SAM" id="MobiDB-lite"/>
    </source>
</evidence>
<gene>
    <name evidence="4" type="ORF">TTAC_LOCUS8296</name>
</gene>
<dbReference type="AlphaFoldDB" id="A0A0R3X4H5"/>
<feature type="region of interest" description="Disordered" evidence="2">
    <location>
        <begin position="301"/>
        <end position="461"/>
    </location>
</feature>
<dbReference type="InterPro" id="IPR033512">
    <property type="entry name" value="TFG"/>
</dbReference>
<evidence type="ECO:0000259" key="3">
    <source>
        <dbReference type="PROSITE" id="PS51745"/>
    </source>
</evidence>
<name>A0A0R3X4H5_HYDTA</name>
<dbReference type="GO" id="GO:0048208">
    <property type="term" value="P:COPII vesicle coating"/>
    <property type="evidence" value="ECO:0007669"/>
    <property type="project" value="InterPro"/>
</dbReference>
<organism evidence="6">
    <name type="scientific">Hydatigena taeniaeformis</name>
    <name type="common">Feline tapeworm</name>
    <name type="synonym">Taenia taeniaeformis</name>
    <dbReference type="NCBI Taxonomy" id="6205"/>
    <lineage>
        <taxon>Eukaryota</taxon>
        <taxon>Metazoa</taxon>
        <taxon>Spiralia</taxon>
        <taxon>Lophotrochozoa</taxon>
        <taxon>Platyhelminthes</taxon>
        <taxon>Cestoda</taxon>
        <taxon>Eucestoda</taxon>
        <taxon>Cyclophyllidea</taxon>
        <taxon>Taeniidae</taxon>
        <taxon>Hydatigera</taxon>
    </lineage>
</organism>
<dbReference type="Pfam" id="PF00564">
    <property type="entry name" value="PB1"/>
    <property type="match status" value="1"/>
</dbReference>
<feature type="domain" description="PB1" evidence="3">
    <location>
        <begin position="15"/>
        <end position="98"/>
    </location>
</feature>
<protein>
    <submittedName>
        <fullName evidence="6">PB1 domain-containing protein</fullName>
    </submittedName>
</protein>
<feature type="coiled-coil region" evidence="1">
    <location>
        <begin position="118"/>
        <end position="145"/>
    </location>
</feature>
<dbReference type="PROSITE" id="PS51745">
    <property type="entry name" value="PB1"/>
    <property type="match status" value="1"/>
</dbReference>
<keyword evidence="1" id="KW-0175">Coiled coil</keyword>